<feature type="region of interest" description="Disordered" evidence="1">
    <location>
        <begin position="1"/>
        <end position="41"/>
    </location>
</feature>
<proteinExistence type="predicted"/>
<gene>
    <name evidence="2" type="ORF">HJC23_012709</name>
</gene>
<dbReference type="EMBL" id="JABMIG020000148">
    <property type="protein sequence ID" value="KAL3789004.1"/>
    <property type="molecule type" value="Genomic_DNA"/>
</dbReference>
<reference evidence="2 3" key="1">
    <citation type="journal article" date="2020" name="G3 (Bethesda)">
        <title>Improved Reference Genome for Cyclotella cryptica CCMP332, a Model for Cell Wall Morphogenesis, Salinity Adaptation, and Lipid Production in Diatoms (Bacillariophyta).</title>
        <authorList>
            <person name="Roberts W.R."/>
            <person name="Downey K.M."/>
            <person name="Ruck E.C."/>
            <person name="Traller J.C."/>
            <person name="Alverson A.J."/>
        </authorList>
    </citation>
    <scope>NUCLEOTIDE SEQUENCE [LARGE SCALE GENOMIC DNA]</scope>
    <source>
        <strain evidence="2 3">CCMP332</strain>
    </source>
</reference>
<evidence type="ECO:0000313" key="3">
    <source>
        <dbReference type="Proteomes" id="UP001516023"/>
    </source>
</evidence>
<feature type="region of interest" description="Disordered" evidence="1">
    <location>
        <begin position="478"/>
        <end position="498"/>
    </location>
</feature>
<sequence length="498" mass="54610">MNSKRTNPFRSLEKNNFPPLDDFFDPPKSNSRPSSAGSNPLCPDDSFCSRSSISVPCRDFSMDMSIGGRAAMAEHQHRIRKHGLDDDASTYDPVRKMSPSLSGSDDWGRIMDDTCSILSFSSSAFFNGQNDRSSEDVDTSVDASSSFFDKSVISTLLTPEKIRSARDGANSDVGVTVFRGLAHDTNESPDRSVGCCSTNVSNSHCSGVEEIFHAALRFHDEMQESILSAGESDSDGKNKSSSVSFAADTSFITNDGRSLARRKKSPECTTELNFLFGSPIQKQGNDDSFCVNSSFFGSPISPSLSGVVEKDFSYSLSSPPVRPCSKSSPFISQTTPLRSGRQVSVEDQSSLASFVDWNLVDAQLEGSNLTPKKKLFEREPVPVTIECTVTEESIELVRHTPKTSNHHNDSMEIISQQRKFGSNAEIRMNRLTSNADSPEKLIPRVVRKSNVLSLHTLEENVRGVRLCRASKLKSMGLTRDCSAPDLSGNVNHEDRSDF</sequence>
<organism evidence="2 3">
    <name type="scientific">Cyclotella cryptica</name>
    <dbReference type="NCBI Taxonomy" id="29204"/>
    <lineage>
        <taxon>Eukaryota</taxon>
        <taxon>Sar</taxon>
        <taxon>Stramenopiles</taxon>
        <taxon>Ochrophyta</taxon>
        <taxon>Bacillariophyta</taxon>
        <taxon>Coscinodiscophyceae</taxon>
        <taxon>Thalassiosirophycidae</taxon>
        <taxon>Stephanodiscales</taxon>
        <taxon>Stephanodiscaceae</taxon>
        <taxon>Cyclotella</taxon>
    </lineage>
</organism>
<accession>A0ABD3PMP0</accession>
<comment type="caution">
    <text evidence="2">The sequence shown here is derived from an EMBL/GenBank/DDBJ whole genome shotgun (WGS) entry which is preliminary data.</text>
</comment>
<dbReference type="AlphaFoldDB" id="A0ABD3PMP0"/>
<feature type="compositionally biased region" description="Polar residues" evidence="1">
    <location>
        <begin position="28"/>
        <end position="38"/>
    </location>
</feature>
<keyword evidence="3" id="KW-1185">Reference proteome</keyword>
<name>A0ABD3PMP0_9STRA</name>
<dbReference type="Proteomes" id="UP001516023">
    <property type="component" value="Unassembled WGS sequence"/>
</dbReference>
<evidence type="ECO:0000313" key="2">
    <source>
        <dbReference type="EMBL" id="KAL3789004.1"/>
    </source>
</evidence>
<protein>
    <submittedName>
        <fullName evidence="2">Uncharacterized protein</fullName>
    </submittedName>
</protein>
<evidence type="ECO:0000256" key="1">
    <source>
        <dbReference type="SAM" id="MobiDB-lite"/>
    </source>
</evidence>